<evidence type="ECO:0000256" key="1">
    <source>
        <dbReference type="SAM" id="MobiDB-lite"/>
    </source>
</evidence>
<feature type="transmembrane region" description="Helical" evidence="2">
    <location>
        <begin position="48"/>
        <end position="65"/>
    </location>
</feature>
<reference evidence="4" key="1">
    <citation type="submission" date="2017-08" db="EMBL/GenBank/DDBJ databases">
        <authorList>
            <person name="Varghese N."/>
            <person name="Submissions S."/>
        </authorList>
    </citation>
    <scope>NUCLEOTIDE SEQUENCE [LARGE SCALE GENOMIC DNA]</scope>
    <source>
        <strain evidence="4">DSM 4725</strain>
    </source>
</reference>
<evidence type="ECO:0000256" key="2">
    <source>
        <dbReference type="SAM" id="Phobius"/>
    </source>
</evidence>
<organism evidence="3 4">
    <name type="scientific">Blastococcus aggregatus</name>
    <dbReference type="NCBI Taxonomy" id="38502"/>
    <lineage>
        <taxon>Bacteria</taxon>
        <taxon>Bacillati</taxon>
        <taxon>Actinomycetota</taxon>
        <taxon>Actinomycetes</taxon>
        <taxon>Geodermatophilales</taxon>
        <taxon>Geodermatophilaceae</taxon>
        <taxon>Blastococcus</taxon>
    </lineage>
</organism>
<gene>
    <name evidence="3" type="ORF">SAMN05660748_2907</name>
</gene>
<evidence type="ECO:0000313" key="4">
    <source>
        <dbReference type="Proteomes" id="UP000219435"/>
    </source>
</evidence>
<protein>
    <submittedName>
        <fullName evidence="3">Uncharacterized protein</fullName>
    </submittedName>
</protein>
<keyword evidence="2" id="KW-0472">Membrane</keyword>
<dbReference type="AlphaFoldDB" id="A0A285V890"/>
<feature type="compositionally biased region" description="Pro residues" evidence="1">
    <location>
        <begin position="255"/>
        <end position="268"/>
    </location>
</feature>
<keyword evidence="4" id="KW-1185">Reference proteome</keyword>
<sequence length="268" mass="28975">MSHNNQARRINTLATTAMVLSAVIVAILLLVLANNVFTGWLSTVTEQVGGTVLVAALLSVAWDLVGRRALAGEVMEVAGLSGDVQQAGLTSIGSDFRKAPWDRLLQAEKIDIYLGLGRTFYTTYSTALTNAAAKADTRIRVVLPDPTDDAAVDCMAERFTRSADDVRGDIRATTEKFHALGRGGAGTVEVYHRTGEPLSALYRFDNEAVVTLYSHRRGYGDVPYLLCRSGGSLYDFVRQEFDKLIQQGVHQTGQPPQPPSPPTPAPTP</sequence>
<dbReference type="Proteomes" id="UP000219435">
    <property type="component" value="Unassembled WGS sequence"/>
</dbReference>
<feature type="region of interest" description="Disordered" evidence="1">
    <location>
        <begin position="249"/>
        <end position="268"/>
    </location>
</feature>
<evidence type="ECO:0000313" key="3">
    <source>
        <dbReference type="EMBL" id="SOC50167.1"/>
    </source>
</evidence>
<dbReference type="OrthoDB" id="7064944at2"/>
<dbReference type="RefSeq" id="WP_097195733.1">
    <property type="nucleotide sequence ID" value="NZ_OBQI01000004.1"/>
</dbReference>
<keyword evidence="2" id="KW-0812">Transmembrane</keyword>
<keyword evidence="2" id="KW-1133">Transmembrane helix</keyword>
<accession>A0A285V890</accession>
<proteinExistence type="predicted"/>
<name>A0A285V890_9ACTN</name>
<feature type="transmembrane region" description="Helical" evidence="2">
    <location>
        <begin position="12"/>
        <end position="33"/>
    </location>
</feature>
<dbReference type="EMBL" id="OBQI01000004">
    <property type="protein sequence ID" value="SOC50167.1"/>
    <property type="molecule type" value="Genomic_DNA"/>
</dbReference>